<dbReference type="InterPro" id="IPR038576">
    <property type="entry name" value="Methyltransf_Zn-bd_dom_put_sf"/>
</dbReference>
<feature type="non-terminal residue" evidence="1">
    <location>
        <position position="132"/>
    </location>
</feature>
<dbReference type="SUPFAM" id="SSF53335">
    <property type="entry name" value="S-adenosyl-L-methionine-dependent methyltransferases"/>
    <property type="match status" value="1"/>
</dbReference>
<proteinExistence type="predicted"/>
<reference evidence="1" key="1">
    <citation type="submission" date="2018-05" db="EMBL/GenBank/DDBJ databases">
        <authorList>
            <person name="Lanie J.A."/>
            <person name="Ng W.-L."/>
            <person name="Kazmierczak K.M."/>
            <person name="Andrzejewski T.M."/>
            <person name="Davidsen T.M."/>
            <person name="Wayne K.J."/>
            <person name="Tettelin H."/>
            <person name="Glass J.I."/>
            <person name="Rusch D."/>
            <person name="Podicherti R."/>
            <person name="Tsui H.-C.T."/>
            <person name="Winkler M.E."/>
        </authorList>
    </citation>
    <scope>NUCLEOTIDE SEQUENCE</scope>
</reference>
<dbReference type="Gene3D" id="3.40.50.150">
    <property type="entry name" value="Vaccinia Virus protein VP39"/>
    <property type="match status" value="1"/>
</dbReference>
<accession>A0A382ZK59</accession>
<dbReference type="Gene3D" id="6.20.50.110">
    <property type="entry name" value="Methyltransferase, zinc-binding domain"/>
    <property type="match status" value="1"/>
</dbReference>
<gene>
    <name evidence="1" type="ORF">METZ01_LOCUS448289</name>
</gene>
<organism evidence="1">
    <name type="scientific">marine metagenome</name>
    <dbReference type="NCBI Taxonomy" id="408172"/>
    <lineage>
        <taxon>unclassified sequences</taxon>
        <taxon>metagenomes</taxon>
        <taxon>ecological metagenomes</taxon>
    </lineage>
</organism>
<dbReference type="EMBL" id="UINC01184293">
    <property type="protein sequence ID" value="SVD95435.1"/>
    <property type="molecule type" value="Genomic_DNA"/>
</dbReference>
<dbReference type="InterPro" id="IPR029063">
    <property type="entry name" value="SAM-dependent_MTases_sf"/>
</dbReference>
<sequence length="132" mass="14782">MDKIIDLGNQNLSGYFPNNNNSQPRTSPLILLKCNNTHSNKCGVLQLGHTAELDEMYGESYGYHSSLSNSMINHLENKVKVLSQYVNLSNDDYVLDIGCNDGTLINAFSNSNRIGIDPSSKKFKNYYDNDII</sequence>
<name>A0A382ZK59_9ZZZZ</name>
<evidence type="ECO:0000313" key="1">
    <source>
        <dbReference type="EMBL" id="SVD95435.1"/>
    </source>
</evidence>
<dbReference type="AlphaFoldDB" id="A0A382ZK59"/>
<protein>
    <submittedName>
        <fullName evidence="1">Uncharacterized protein</fullName>
    </submittedName>
</protein>